<evidence type="ECO:0000313" key="1">
    <source>
        <dbReference type="EMBL" id="RNA30575.1"/>
    </source>
</evidence>
<evidence type="ECO:0000313" key="2">
    <source>
        <dbReference type="Proteomes" id="UP000276133"/>
    </source>
</evidence>
<dbReference type="AlphaFoldDB" id="A0A3M7S4L4"/>
<proteinExistence type="predicted"/>
<protein>
    <submittedName>
        <fullName evidence="1">Uncharacterized protein</fullName>
    </submittedName>
</protein>
<gene>
    <name evidence="1" type="ORF">BpHYR1_054285</name>
</gene>
<reference evidence="1 2" key="1">
    <citation type="journal article" date="2018" name="Sci. Rep.">
        <title>Genomic signatures of local adaptation to the degree of environmental predictability in rotifers.</title>
        <authorList>
            <person name="Franch-Gras L."/>
            <person name="Hahn C."/>
            <person name="Garcia-Roger E.M."/>
            <person name="Carmona M.J."/>
            <person name="Serra M."/>
            <person name="Gomez A."/>
        </authorList>
    </citation>
    <scope>NUCLEOTIDE SEQUENCE [LARGE SCALE GENOMIC DNA]</scope>
    <source>
        <strain evidence="1">HYR1</strain>
    </source>
</reference>
<comment type="caution">
    <text evidence="1">The sequence shown here is derived from an EMBL/GenBank/DDBJ whole genome shotgun (WGS) entry which is preliminary data.</text>
</comment>
<dbReference type="Proteomes" id="UP000276133">
    <property type="component" value="Unassembled WGS sequence"/>
</dbReference>
<organism evidence="1 2">
    <name type="scientific">Brachionus plicatilis</name>
    <name type="common">Marine rotifer</name>
    <name type="synonym">Brachionus muelleri</name>
    <dbReference type="NCBI Taxonomy" id="10195"/>
    <lineage>
        <taxon>Eukaryota</taxon>
        <taxon>Metazoa</taxon>
        <taxon>Spiralia</taxon>
        <taxon>Gnathifera</taxon>
        <taxon>Rotifera</taxon>
        <taxon>Eurotatoria</taxon>
        <taxon>Monogononta</taxon>
        <taxon>Pseudotrocha</taxon>
        <taxon>Ploima</taxon>
        <taxon>Brachionidae</taxon>
        <taxon>Brachionus</taxon>
    </lineage>
</organism>
<accession>A0A3M7S4L4</accession>
<dbReference type="EMBL" id="REGN01002071">
    <property type="protein sequence ID" value="RNA30575.1"/>
    <property type="molecule type" value="Genomic_DNA"/>
</dbReference>
<name>A0A3M7S4L4_BRAPC</name>
<keyword evidence="2" id="KW-1185">Reference proteome</keyword>
<sequence length="86" mass="9775">MHPTNKLSAPLLTPHHICSTSSAHRTLQVTSIEQWSSLTYIQTPPPRPVLSFRYKIYTVSRTRNTKSQIHIQYVAFPTYPAGQQAP</sequence>